<dbReference type="Pfam" id="PF13618">
    <property type="entry name" value="Gluconate_2-dh3"/>
    <property type="match status" value="1"/>
</dbReference>
<evidence type="ECO:0000256" key="1">
    <source>
        <dbReference type="SAM" id="MobiDB-lite"/>
    </source>
</evidence>
<dbReference type="RefSeq" id="WP_089824094.1">
    <property type="nucleotide sequence ID" value="NZ_FODV01000005.1"/>
</dbReference>
<accession>A0A1H8SFG7</accession>
<evidence type="ECO:0000313" key="2">
    <source>
        <dbReference type="EMBL" id="SEO77759.1"/>
    </source>
</evidence>
<organism evidence="2 3">
    <name type="scientific">Halogranum amylolyticum</name>
    <dbReference type="NCBI Taxonomy" id="660520"/>
    <lineage>
        <taxon>Archaea</taxon>
        <taxon>Methanobacteriati</taxon>
        <taxon>Methanobacteriota</taxon>
        <taxon>Stenosarchaea group</taxon>
        <taxon>Halobacteria</taxon>
        <taxon>Halobacteriales</taxon>
        <taxon>Haloferacaceae</taxon>
    </lineage>
</organism>
<dbReference type="AlphaFoldDB" id="A0A1H8SFG7"/>
<proteinExistence type="predicted"/>
<protein>
    <submittedName>
        <fullName evidence="2">Gluconate 2-dehydrogenase subunit 3</fullName>
    </submittedName>
</protein>
<name>A0A1H8SFG7_9EURY</name>
<keyword evidence="3" id="KW-1185">Reference proteome</keyword>
<dbReference type="InterPro" id="IPR027056">
    <property type="entry name" value="Gluconate_2DH_su3"/>
</dbReference>
<evidence type="ECO:0000313" key="3">
    <source>
        <dbReference type="Proteomes" id="UP000199126"/>
    </source>
</evidence>
<feature type="compositionally biased region" description="Acidic residues" evidence="1">
    <location>
        <begin position="187"/>
        <end position="197"/>
    </location>
</feature>
<reference evidence="3" key="1">
    <citation type="submission" date="2016-10" db="EMBL/GenBank/DDBJ databases">
        <authorList>
            <person name="Varghese N."/>
            <person name="Submissions S."/>
        </authorList>
    </citation>
    <scope>NUCLEOTIDE SEQUENCE [LARGE SCALE GENOMIC DNA]</scope>
    <source>
        <strain evidence="3">CGMCC 1.10121</strain>
    </source>
</reference>
<dbReference type="OrthoDB" id="198474at2157"/>
<gene>
    <name evidence="2" type="ORF">SAMN04487948_10574</name>
</gene>
<dbReference type="Proteomes" id="UP000199126">
    <property type="component" value="Unassembled WGS sequence"/>
</dbReference>
<feature type="region of interest" description="Disordered" evidence="1">
    <location>
        <begin position="169"/>
        <end position="197"/>
    </location>
</feature>
<sequence>MELTRRDALVALAAAGSVGAGVAVDERFDLSFDDLPSTAPPDPEETPPPVVLDTLTAAAEVLYPSQVDGHRPFVETFVLGRIEGRQSYLEGMVETTRELDGLADSWYDAPFSELDPVVRDRLLRELGVETADPDPEGPISERVRQFVVDDLLYAFYSSPTGGRLVGIENPIGHPGGHESYQRASMEGEPEDGDDDDG</sequence>
<dbReference type="EMBL" id="FODV01000005">
    <property type="protein sequence ID" value="SEO77759.1"/>
    <property type="molecule type" value="Genomic_DNA"/>
</dbReference>